<dbReference type="SUPFAM" id="SSF53850">
    <property type="entry name" value="Periplasmic binding protein-like II"/>
    <property type="match status" value="1"/>
</dbReference>
<dbReference type="PRINTS" id="PR00039">
    <property type="entry name" value="HTHLYSR"/>
</dbReference>
<protein>
    <submittedName>
        <fullName evidence="6">LysR family transcriptional regulator</fullName>
    </submittedName>
</protein>
<feature type="domain" description="HTH lysR-type" evidence="5">
    <location>
        <begin position="5"/>
        <end position="62"/>
    </location>
</feature>
<keyword evidence="3" id="KW-0238">DNA-binding</keyword>
<dbReference type="Gene3D" id="3.40.190.10">
    <property type="entry name" value="Periplasmic binding protein-like II"/>
    <property type="match status" value="2"/>
</dbReference>
<evidence type="ECO:0000256" key="1">
    <source>
        <dbReference type="ARBA" id="ARBA00009437"/>
    </source>
</evidence>
<name>A0ABV4KCV6_9FLAO</name>
<dbReference type="RefSeq" id="WP_371569944.1">
    <property type="nucleotide sequence ID" value="NZ_JASMRN010000006.1"/>
</dbReference>
<gene>
    <name evidence="6" type="ORF">QO192_09440</name>
</gene>
<accession>A0ABV4KCV6</accession>
<dbReference type="Pfam" id="PF03466">
    <property type="entry name" value="LysR_substrate"/>
    <property type="match status" value="1"/>
</dbReference>
<organism evidence="6 7">
    <name type="scientific">Flavobacterium frigidarium</name>
    <dbReference type="NCBI Taxonomy" id="99286"/>
    <lineage>
        <taxon>Bacteria</taxon>
        <taxon>Pseudomonadati</taxon>
        <taxon>Bacteroidota</taxon>
        <taxon>Flavobacteriia</taxon>
        <taxon>Flavobacteriales</taxon>
        <taxon>Flavobacteriaceae</taxon>
        <taxon>Flavobacterium</taxon>
    </lineage>
</organism>
<dbReference type="PROSITE" id="PS50931">
    <property type="entry name" value="HTH_LYSR"/>
    <property type="match status" value="1"/>
</dbReference>
<dbReference type="InterPro" id="IPR036390">
    <property type="entry name" value="WH_DNA-bd_sf"/>
</dbReference>
<keyword evidence="4" id="KW-0804">Transcription</keyword>
<dbReference type="InterPro" id="IPR036388">
    <property type="entry name" value="WH-like_DNA-bd_sf"/>
</dbReference>
<keyword evidence="2" id="KW-0805">Transcription regulation</keyword>
<dbReference type="InterPro" id="IPR005119">
    <property type="entry name" value="LysR_subst-bd"/>
</dbReference>
<dbReference type="InterPro" id="IPR000847">
    <property type="entry name" value="LysR_HTH_N"/>
</dbReference>
<dbReference type="Proteomes" id="UP001568894">
    <property type="component" value="Unassembled WGS sequence"/>
</dbReference>
<dbReference type="SUPFAM" id="SSF46785">
    <property type="entry name" value="Winged helix' DNA-binding domain"/>
    <property type="match status" value="1"/>
</dbReference>
<evidence type="ECO:0000313" key="6">
    <source>
        <dbReference type="EMBL" id="MEZ7515500.1"/>
    </source>
</evidence>
<proteinExistence type="inferred from homology"/>
<dbReference type="EMBL" id="JASMRN010000006">
    <property type="protein sequence ID" value="MEZ7515500.1"/>
    <property type="molecule type" value="Genomic_DNA"/>
</dbReference>
<evidence type="ECO:0000313" key="7">
    <source>
        <dbReference type="Proteomes" id="UP001568894"/>
    </source>
</evidence>
<sequence length="292" mass="33817">MSYQIELRHMRNFLAVAEELHFRKAAEKLFISQPGLSRQIKLLEEELGIILFERHNRKVVLTTVGEYLKTEFTQQLKVIESTLTNAKLIHDGKKGELKIGYVGSAMQDVIPNLLLKFEDKNPNILFDLKEIDNQKQIEDLVSLSLDIGFVRLERVPLTLEIKTILEENFCLVLPKNHPIDKENFENIAQFKEESFILFDAKYSASYYEKVMQIFDDCNFTPIISHNTIHSSSIFKLVENNFGISIVPKSLAKKSGYRIKFIELDTIVQKTKLSIIWNKKNGNPLLKDFLKLL</sequence>
<dbReference type="Pfam" id="PF00126">
    <property type="entry name" value="HTH_1"/>
    <property type="match status" value="1"/>
</dbReference>
<dbReference type="Gene3D" id="1.10.10.10">
    <property type="entry name" value="Winged helix-like DNA-binding domain superfamily/Winged helix DNA-binding domain"/>
    <property type="match status" value="1"/>
</dbReference>
<reference evidence="6 7" key="1">
    <citation type="submission" date="2023-05" db="EMBL/GenBank/DDBJ databases">
        <title>Adaptations of aquatic viruses from atmosphere-close ecosystems of the Central Arctic Ocean.</title>
        <authorList>
            <person name="Rahlff J."/>
            <person name="Holmfeldt K."/>
        </authorList>
    </citation>
    <scope>NUCLEOTIDE SEQUENCE [LARGE SCALE GENOMIC DNA]</scope>
    <source>
        <strain evidence="6 7">Arc14</strain>
    </source>
</reference>
<evidence type="ECO:0000256" key="2">
    <source>
        <dbReference type="ARBA" id="ARBA00023015"/>
    </source>
</evidence>
<comment type="similarity">
    <text evidence="1">Belongs to the LysR transcriptional regulatory family.</text>
</comment>
<evidence type="ECO:0000256" key="4">
    <source>
        <dbReference type="ARBA" id="ARBA00023163"/>
    </source>
</evidence>
<dbReference type="PANTHER" id="PTHR30346:SF0">
    <property type="entry name" value="HCA OPERON TRANSCRIPTIONAL ACTIVATOR HCAR"/>
    <property type="match status" value="1"/>
</dbReference>
<evidence type="ECO:0000259" key="5">
    <source>
        <dbReference type="PROSITE" id="PS50931"/>
    </source>
</evidence>
<evidence type="ECO:0000256" key="3">
    <source>
        <dbReference type="ARBA" id="ARBA00023125"/>
    </source>
</evidence>
<comment type="caution">
    <text evidence="6">The sequence shown here is derived from an EMBL/GenBank/DDBJ whole genome shotgun (WGS) entry which is preliminary data.</text>
</comment>
<dbReference type="PANTHER" id="PTHR30346">
    <property type="entry name" value="TRANSCRIPTIONAL DUAL REGULATOR HCAR-RELATED"/>
    <property type="match status" value="1"/>
</dbReference>
<keyword evidence="7" id="KW-1185">Reference proteome</keyword>